<evidence type="ECO:0000313" key="3">
    <source>
        <dbReference type="EMBL" id="CAL1125409.1"/>
    </source>
</evidence>
<evidence type="ECO:0000313" key="5">
    <source>
        <dbReference type="Proteomes" id="UP001152797"/>
    </source>
</evidence>
<dbReference type="EMBL" id="CAMXCT030000001">
    <property type="protein sequence ID" value="CAL4759346.1"/>
    <property type="molecule type" value="Genomic_DNA"/>
</dbReference>
<evidence type="ECO:0000313" key="4">
    <source>
        <dbReference type="EMBL" id="CAL4759346.1"/>
    </source>
</evidence>
<accession>A0A9P1FCT4</accession>
<dbReference type="Proteomes" id="UP001152797">
    <property type="component" value="Unassembled WGS sequence"/>
</dbReference>
<name>A0A9P1FCT4_9DINO</name>
<proteinExistence type="predicted"/>
<protein>
    <submittedName>
        <fullName evidence="4">PEP-CTERM sorting domain-containing protein</fullName>
    </submittedName>
</protein>
<organism evidence="2">
    <name type="scientific">Cladocopium goreaui</name>
    <dbReference type="NCBI Taxonomy" id="2562237"/>
    <lineage>
        <taxon>Eukaryota</taxon>
        <taxon>Sar</taxon>
        <taxon>Alveolata</taxon>
        <taxon>Dinophyceae</taxon>
        <taxon>Suessiales</taxon>
        <taxon>Symbiodiniaceae</taxon>
        <taxon>Cladocopium</taxon>
    </lineage>
</organism>
<evidence type="ECO:0000313" key="2">
    <source>
        <dbReference type="EMBL" id="CAI3972034.1"/>
    </source>
</evidence>
<dbReference type="EMBL" id="CAMXCT010000001">
    <property type="protein sequence ID" value="CAI3972034.1"/>
    <property type="molecule type" value="Genomic_DNA"/>
</dbReference>
<comment type="caution">
    <text evidence="2">The sequence shown here is derived from an EMBL/GenBank/DDBJ whole genome shotgun (WGS) entry which is preliminary data.</text>
</comment>
<evidence type="ECO:0000259" key="1">
    <source>
        <dbReference type="Pfam" id="PF07589"/>
    </source>
</evidence>
<dbReference type="EMBL" id="CAMXCT020000001">
    <property type="protein sequence ID" value="CAL1125409.1"/>
    <property type="molecule type" value="Genomic_DNA"/>
</dbReference>
<reference evidence="3" key="2">
    <citation type="submission" date="2024-04" db="EMBL/GenBank/DDBJ databases">
        <authorList>
            <person name="Chen Y."/>
            <person name="Shah S."/>
            <person name="Dougan E. K."/>
            <person name="Thang M."/>
            <person name="Chan C."/>
        </authorList>
    </citation>
    <scope>NUCLEOTIDE SEQUENCE [LARGE SCALE GENOMIC DNA]</scope>
</reference>
<gene>
    <name evidence="2" type="ORF">C1SCF055_LOCUS624</name>
</gene>
<dbReference type="NCBIfam" id="TIGR02595">
    <property type="entry name" value="PEP_CTERM"/>
    <property type="match status" value="1"/>
</dbReference>
<dbReference type="Pfam" id="PF07589">
    <property type="entry name" value="PEP-CTERM"/>
    <property type="match status" value="1"/>
</dbReference>
<dbReference type="AlphaFoldDB" id="A0A9P1FCT4"/>
<sequence>MSLFSSSASAVSNFTETFATDDSDWLDGASGTPDYFPEYISYAPAPFNSGAGGFGDPLQILFRGNAGNNASGGAFVGDWLADQVTSLSVDVRHNYTTDLNLYARFNRGFGQAASLANITDFAIAPNTWTTIEIPITDSNPPFVSYGAGNFNSVFTGIQDIQVGLYLPANTDFDTLRFDLDNVQLTVVPEPSTLVMFGLGLSALGDVSFQMQCRRQHQHVKNVAPANLLSPQQGILPHDMLTLQPPFRGKAATAG</sequence>
<keyword evidence="5" id="KW-1185">Reference proteome</keyword>
<reference evidence="2" key="1">
    <citation type="submission" date="2022-10" db="EMBL/GenBank/DDBJ databases">
        <authorList>
            <person name="Chen Y."/>
            <person name="Dougan E. K."/>
            <person name="Chan C."/>
            <person name="Rhodes N."/>
            <person name="Thang M."/>
        </authorList>
    </citation>
    <scope>NUCLEOTIDE SEQUENCE</scope>
</reference>
<feature type="domain" description="Ice-binding protein C-terminal" evidence="1">
    <location>
        <begin position="187"/>
        <end position="203"/>
    </location>
</feature>
<dbReference type="InterPro" id="IPR013424">
    <property type="entry name" value="Ice-binding_C"/>
</dbReference>